<organism evidence="2 3">
    <name type="scientific">Amanita muscaria (strain Koide BX008)</name>
    <dbReference type="NCBI Taxonomy" id="946122"/>
    <lineage>
        <taxon>Eukaryota</taxon>
        <taxon>Fungi</taxon>
        <taxon>Dikarya</taxon>
        <taxon>Basidiomycota</taxon>
        <taxon>Agaricomycotina</taxon>
        <taxon>Agaricomycetes</taxon>
        <taxon>Agaricomycetidae</taxon>
        <taxon>Agaricales</taxon>
        <taxon>Pluteineae</taxon>
        <taxon>Amanitaceae</taxon>
        <taxon>Amanita</taxon>
    </lineage>
</organism>
<feature type="compositionally biased region" description="Basic and acidic residues" evidence="1">
    <location>
        <begin position="165"/>
        <end position="187"/>
    </location>
</feature>
<dbReference type="InParanoid" id="A0A0C2WP01"/>
<evidence type="ECO:0000313" key="2">
    <source>
        <dbReference type="EMBL" id="KIL58426.1"/>
    </source>
</evidence>
<proteinExistence type="predicted"/>
<dbReference type="AlphaFoldDB" id="A0A0C2WP01"/>
<protein>
    <submittedName>
        <fullName evidence="2">Uncharacterized protein</fullName>
    </submittedName>
</protein>
<keyword evidence="3" id="KW-1185">Reference proteome</keyword>
<feature type="compositionally biased region" description="Polar residues" evidence="1">
    <location>
        <begin position="195"/>
        <end position="206"/>
    </location>
</feature>
<dbReference type="EMBL" id="KN818338">
    <property type="protein sequence ID" value="KIL58426.1"/>
    <property type="molecule type" value="Genomic_DNA"/>
</dbReference>
<reference evidence="2 3" key="1">
    <citation type="submission" date="2014-04" db="EMBL/GenBank/DDBJ databases">
        <title>Evolutionary Origins and Diversification of the Mycorrhizal Mutualists.</title>
        <authorList>
            <consortium name="DOE Joint Genome Institute"/>
            <consortium name="Mycorrhizal Genomics Consortium"/>
            <person name="Kohler A."/>
            <person name="Kuo A."/>
            <person name="Nagy L.G."/>
            <person name="Floudas D."/>
            <person name="Copeland A."/>
            <person name="Barry K.W."/>
            <person name="Cichocki N."/>
            <person name="Veneault-Fourrey C."/>
            <person name="LaButti K."/>
            <person name="Lindquist E.A."/>
            <person name="Lipzen A."/>
            <person name="Lundell T."/>
            <person name="Morin E."/>
            <person name="Murat C."/>
            <person name="Riley R."/>
            <person name="Ohm R."/>
            <person name="Sun H."/>
            <person name="Tunlid A."/>
            <person name="Henrissat B."/>
            <person name="Grigoriev I.V."/>
            <person name="Hibbett D.S."/>
            <person name="Martin F."/>
        </authorList>
    </citation>
    <scope>NUCLEOTIDE SEQUENCE [LARGE SCALE GENOMIC DNA]</scope>
    <source>
        <strain evidence="2 3">Koide BX008</strain>
    </source>
</reference>
<dbReference type="HOGENOM" id="CLU_1209538_0_0_1"/>
<feature type="compositionally biased region" description="Basic residues" evidence="1">
    <location>
        <begin position="140"/>
        <end position="149"/>
    </location>
</feature>
<name>A0A0C2WP01_AMAMK</name>
<dbReference type="Proteomes" id="UP000054549">
    <property type="component" value="Unassembled WGS sequence"/>
</dbReference>
<sequence length="229" mass="25963">MADIEVDHPQLPVQLGTDSIHNLDGLADDWAEDGTGDIKLTELQHALVDMDQERELFSNWMDMGVDEISPSSLAEQEREFLRHWSDNHFTNLQGNAGDSFGEALLGHEFLETDIPNLEHTLALLDYPIDDLDSNVNRFKPPPKSKRRVRFQCPPDPESDNDAESSNDHRSTDRSEELTWGYDLKEENPYFDPYDQFQSIESDSGNASDFILYGNPDGSEVFEAGAKESR</sequence>
<accession>A0A0C2WP01</accession>
<feature type="region of interest" description="Disordered" evidence="1">
    <location>
        <begin position="133"/>
        <end position="209"/>
    </location>
</feature>
<evidence type="ECO:0000313" key="3">
    <source>
        <dbReference type="Proteomes" id="UP000054549"/>
    </source>
</evidence>
<evidence type="ECO:0000256" key="1">
    <source>
        <dbReference type="SAM" id="MobiDB-lite"/>
    </source>
</evidence>
<gene>
    <name evidence="2" type="ORF">M378DRAFT_15547</name>
</gene>